<dbReference type="InterPro" id="IPR019260">
    <property type="entry name" value="DUF2262"/>
</dbReference>
<dbReference type="Proteomes" id="UP000093199">
    <property type="component" value="Unassembled WGS sequence"/>
</dbReference>
<feature type="domain" description="DUF2262" evidence="1">
    <location>
        <begin position="109"/>
        <end position="234"/>
    </location>
</feature>
<evidence type="ECO:0000259" key="1">
    <source>
        <dbReference type="Pfam" id="PF10020"/>
    </source>
</evidence>
<dbReference type="AlphaFoldDB" id="A0A1C0YBN9"/>
<dbReference type="STRING" id="33978.A6M13_03195"/>
<dbReference type="RefSeq" id="WP_066545661.1">
    <property type="nucleotide sequence ID" value="NZ_MASJ01000023.1"/>
</dbReference>
<keyword evidence="4" id="KW-1185">Reference proteome</keyword>
<dbReference type="Pfam" id="PF22886">
    <property type="entry name" value="DUF7021"/>
    <property type="match status" value="1"/>
</dbReference>
<evidence type="ECO:0000313" key="3">
    <source>
        <dbReference type="EMBL" id="OCS84598.1"/>
    </source>
</evidence>
<accession>A0A1C0YBN9</accession>
<dbReference type="InterPro" id="IPR054286">
    <property type="entry name" value="DUF7021"/>
</dbReference>
<name>A0A1C0YBN9_9BACL</name>
<proteinExistence type="predicted"/>
<dbReference type="EMBL" id="MASJ01000023">
    <property type="protein sequence ID" value="OCS84598.1"/>
    <property type="molecule type" value="Genomic_DNA"/>
</dbReference>
<feature type="domain" description="DUF7021" evidence="2">
    <location>
        <begin position="2"/>
        <end position="98"/>
    </location>
</feature>
<organism evidence="3 4">
    <name type="scientific">Caryophanon tenue</name>
    <dbReference type="NCBI Taxonomy" id="33978"/>
    <lineage>
        <taxon>Bacteria</taxon>
        <taxon>Bacillati</taxon>
        <taxon>Bacillota</taxon>
        <taxon>Bacilli</taxon>
        <taxon>Bacillales</taxon>
        <taxon>Caryophanaceae</taxon>
        <taxon>Caryophanon</taxon>
    </lineage>
</organism>
<sequence>MKKEIIALVDEVGVDGKHYKKHIWVGALRLIAWKDETLHTEEKMVHWTTTYDGLIDMSARITNYMIVRLIIEEQVSHFNLIDVVQAPVEDEELHRLRKSAKKPVYYEHPLLGKLRYNKRFECFTKKIQWDTDKGTVTIQQADDAVLAQQCADVVALLEREKLQQIKQYAATELAPLTEEWTGKQYESCELLQHLVFKDIVMQVDGEFTVYFSTKALFKEHLIQVEGNRTHGLKGMSI</sequence>
<evidence type="ECO:0000259" key="2">
    <source>
        <dbReference type="Pfam" id="PF22886"/>
    </source>
</evidence>
<dbReference type="OrthoDB" id="1151029at2"/>
<evidence type="ECO:0000313" key="4">
    <source>
        <dbReference type="Proteomes" id="UP000093199"/>
    </source>
</evidence>
<protein>
    <submittedName>
        <fullName evidence="3">Uncharacterized protein</fullName>
    </submittedName>
</protein>
<comment type="caution">
    <text evidence="3">The sequence shown here is derived from an EMBL/GenBank/DDBJ whole genome shotgun (WGS) entry which is preliminary data.</text>
</comment>
<reference evidence="3 4" key="1">
    <citation type="submission" date="2016-07" db="EMBL/GenBank/DDBJ databases">
        <title>Caryophanon tenue genome sequencing.</title>
        <authorList>
            <person name="Verma A."/>
            <person name="Pal Y."/>
            <person name="Krishnamurthi S."/>
        </authorList>
    </citation>
    <scope>NUCLEOTIDE SEQUENCE [LARGE SCALE GENOMIC DNA]</scope>
    <source>
        <strain evidence="3 4">DSM 14152</strain>
    </source>
</reference>
<gene>
    <name evidence="3" type="ORF">A6M13_03195</name>
</gene>
<dbReference type="Pfam" id="PF10020">
    <property type="entry name" value="DUF2262"/>
    <property type="match status" value="1"/>
</dbReference>